<dbReference type="AlphaFoldDB" id="A0A196SFH1"/>
<feature type="compositionally biased region" description="Low complexity" evidence="1">
    <location>
        <begin position="34"/>
        <end position="46"/>
    </location>
</feature>
<organism evidence="5 6">
    <name type="scientific">Blastocystis sp. subtype 1 (strain ATCC 50177 / NandII)</name>
    <dbReference type="NCBI Taxonomy" id="478820"/>
    <lineage>
        <taxon>Eukaryota</taxon>
        <taxon>Sar</taxon>
        <taxon>Stramenopiles</taxon>
        <taxon>Bigyra</taxon>
        <taxon>Opalozoa</taxon>
        <taxon>Opalinata</taxon>
        <taxon>Blastocystidae</taxon>
        <taxon>Blastocystis</taxon>
    </lineage>
</organism>
<evidence type="ECO:0000259" key="2">
    <source>
        <dbReference type="Pfam" id="PF03399"/>
    </source>
</evidence>
<dbReference type="EMBL" id="LXWW01000220">
    <property type="protein sequence ID" value="OAO14669.1"/>
    <property type="molecule type" value="Genomic_DNA"/>
</dbReference>
<feature type="compositionally biased region" description="Basic residues" evidence="1">
    <location>
        <begin position="68"/>
        <end position="82"/>
    </location>
</feature>
<protein>
    <submittedName>
        <fullName evidence="4">SAC3/GANP domain-containing protein</fullName>
    </submittedName>
    <submittedName>
        <fullName evidence="3">Sac3/GANP family protein</fullName>
    </submittedName>
</protein>
<proteinExistence type="predicted"/>
<feature type="region of interest" description="Disordered" evidence="1">
    <location>
        <begin position="1"/>
        <end position="91"/>
    </location>
</feature>
<feature type="compositionally biased region" description="Basic and acidic residues" evidence="1">
    <location>
        <begin position="47"/>
        <end position="65"/>
    </location>
</feature>
<feature type="domain" description="SAC3/GANP/THP3 conserved" evidence="2">
    <location>
        <begin position="198"/>
        <end position="349"/>
    </location>
</feature>
<feature type="region of interest" description="Disordered" evidence="1">
    <location>
        <begin position="106"/>
        <end position="126"/>
    </location>
</feature>
<dbReference type="InterPro" id="IPR045107">
    <property type="entry name" value="SAC3/GANP/THP3"/>
</dbReference>
<feature type="compositionally biased region" description="Polar residues" evidence="1">
    <location>
        <begin position="106"/>
        <end position="116"/>
    </location>
</feature>
<evidence type="ECO:0000313" key="6">
    <source>
        <dbReference type="Proteomes" id="UP000078348"/>
    </source>
</evidence>
<dbReference type="Proteomes" id="UP000078348">
    <property type="component" value="Unassembled WGS sequence"/>
</dbReference>
<reference evidence="5 6" key="1">
    <citation type="submission" date="2016-05" db="EMBL/GenBank/DDBJ databases">
        <title>Nuclear genome of Blastocystis sp. subtype 1 NandII.</title>
        <authorList>
            <person name="Gentekaki E."/>
            <person name="Curtis B."/>
            <person name="Stairs C."/>
            <person name="Eme L."/>
            <person name="Herman E."/>
            <person name="Klimes V."/>
            <person name="Arias M.C."/>
            <person name="Elias M."/>
            <person name="Hilliou F."/>
            <person name="Klute M."/>
            <person name="Malik S.-B."/>
            <person name="Pightling A."/>
            <person name="Rachubinski R."/>
            <person name="Salas D."/>
            <person name="Schlacht A."/>
            <person name="Suga H."/>
            <person name="Archibald J."/>
            <person name="Ball S.G."/>
            <person name="Clark G."/>
            <person name="Dacks J."/>
            <person name="Van Der Giezen M."/>
            <person name="Tsaousis A."/>
            <person name="Roger A."/>
        </authorList>
    </citation>
    <scope>NUCLEOTIDE SEQUENCE [LARGE SCALE GENOMIC DNA]</scope>
    <source>
        <strain evidence="6">ATCC 50177 / NandII</strain>
        <strain evidence="5">NandII</strain>
    </source>
</reference>
<comment type="caution">
    <text evidence="5">The sequence shown here is derived from an EMBL/GenBank/DDBJ whole genome shotgun (WGS) entry which is preliminary data.</text>
</comment>
<gene>
    <name evidence="5" type="ORF">AV274_3222</name>
    <name evidence="4" type="ORF">AV274_3633</name>
    <name evidence="3" type="ORF">AV274_6381</name>
</gene>
<name>A0A196SFH1_BLAHN</name>
<dbReference type="PANTHER" id="PTHR12436">
    <property type="entry name" value="80 KDA MCM3-ASSOCIATED PROTEIN"/>
    <property type="match status" value="1"/>
</dbReference>
<dbReference type="GO" id="GO:0005634">
    <property type="term" value="C:nucleus"/>
    <property type="evidence" value="ECO:0007669"/>
    <property type="project" value="TreeGrafter"/>
</dbReference>
<dbReference type="Pfam" id="PF03399">
    <property type="entry name" value="SAC3_GANP"/>
    <property type="match status" value="1"/>
</dbReference>
<dbReference type="OrthoDB" id="199574at2759"/>
<evidence type="ECO:0000313" key="4">
    <source>
        <dbReference type="EMBL" id="OAO14669.1"/>
    </source>
</evidence>
<sequence length="389" mass="44788">MSMIQETYKKVKGSTQAKKRQQPTLKRSRRSRSRSSSYSYSYSDSYSDSHSDKEEEKESRNDRANKGVTKRLSKNEKKKQKKGALVIPDSIALEGNKKNRLKRFQSNETPVPSSHPTEAPPAPSGPLVGTMMTMEKDYFRLTSIPTPDMIRPKPVLQKWLGILNDRMKKGEIKYDYYCDQLRAIRQDMTVQHIHDAFTVENDMNEFNRCQTQLKELYAQGVASPNMLEFACYQLLYCFFSQQHVDTNAFLRSLRASFLQSPEIQTVLRVCRALRNEDFVQFFALYETAAIPFECRHFMKQFFRRMRVVALYSLFSTIKPSVSLAMVKSLLHFDSFEEAAEESKQFGLVFDVSRIASLSEESCKNVAIAANDGLIAMRNQQQAEKGSKLL</sequence>
<dbReference type="Gene3D" id="1.25.40.990">
    <property type="match status" value="1"/>
</dbReference>
<dbReference type="PANTHER" id="PTHR12436:SF4">
    <property type="entry name" value="LEUKOCYTE RECEPTOR CLUSTER MEMBER 8"/>
    <property type="match status" value="1"/>
</dbReference>
<dbReference type="EMBL" id="LXWW01000573">
    <property type="protein sequence ID" value="OAO11930.1"/>
    <property type="molecule type" value="Genomic_DNA"/>
</dbReference>
<keyword evidence="6" id="KW-1185">Reference proteome</keyword>
<accession>A0A196SFH1</accession>
<evidence type="ECO:0000256" key="1">
    <source>
        <dbReference type="SAM" id="MobiDB-lite"/>
    </source>
</evidence>
<evidence type="ECO:0000313" key="3">
    <source>
        <dbReference type="EMBL" id="OAO11930.1"/>
    </source>
</evidence>
<feature type="compositionally biased region" description="Basic residues" evidence="1">
    <location>
        <begin position="17"/>
        <end position="33"/>
    </location>
</feature>
<dbReference type="STRING" id="478820.A0A196SFH1"/>
<dbReference type="EMBL" id="LXWW01000178">
    <property type="protein sequence ID" value="OAO15071.1"/>
    <property type="molecule type" value="Genomic_DNA"/>
</dbReference>
<evidence type="ECO:0000313" key="5">
    <source>
        <dbReference type="EMBL" id="OAO15071.1"/>
    </source>
</evidence>
<dbReference type="InterPro" id="IPR005062">
    <property type="entry name" value="SAC3/GANP/THP3_conserved"/>
</dbReference>